<feature type="compositionally biased region" description="Low complexity" evidence="6">
    <location>
        <begin position="231"/>
        <end position="241"/>
    </location>
</feature>
<dbReference type="GO" id="GO:0004843">
    <property type="term" value="F:cysteine-type deubiquitinase activity"/>
    <property type="evidence" value="ECO:0007669"/>
    <property type="project" value="UniProtKB-UniRule"/>
</dbReference>
<dbReference type="PROSITE" id="PS50235">
    <property type="entry name" value="USP_3"/>
    <property type="match status" value="1"/>
</dbReference>
<feature type="domain" description="USP" evidence="7">
    <location>
        <begin position="26"/>
        <end position="460"/>
    </location>
</feature>
<dbReference type="GO" id="GO:0006508">
    <property type="term" value="P:proteolysis"/>
    <property type="evidence" value="ECO:0007669"/>
    <property type="project" value="UniProtKB-KW"/>
</dbReference>
<feature type="compositionally biased region" description="Polar residues" evidence="6">
    <location>
        <begin position="478"/>
        <end position="495"/>
    </location>
</feature>
<dbReference type="PROSITE" id="PS00973">
    <property type="entry name" value="USP_2"/>
    <property type="match status" value="1"/>
</dbReference>
<dbReference type="EMBL" id="JANBPT010000138">
    <property type="protein sequence ID" value="KAJ1927031.1"/>
    <property type="molecule type" value="Genomic_DNA"/>
</dbReference>
<evidence type="ECO:0000313" key="8">
    <source>
        <dbReference type="EMBL" id="KAJ1927031.1"/>
    </source>
</evidence>
<dbReference type="InterPro" id="IPR038765">
    <property type="entry name" value="Papain-like_cys_pep_sf"/>
</dbReference>
<evidence type="ECO:0000256" key="5">
    <source>
        <dbReference type="RuleBase" id="RU366025"/>
    </source>
</evidence>
<evidence type="ECO:0000256" key="3">
    <source>
        <dbReference type="ARBA" id="ARBA00022670"/>
    </source>
</evidence>
<dbReference type="SUPFAM" id="SSF54001">
    <property type="entry name" value="Cysteine proteinases"/>
    <property type="match status" value="1"/>
</dbReference>
<evidence type="ECO:0000256" key="6">
    <source>
        <dbReference type="SAM" id="MobiDB-lite"/>
    </source>
</evidence>
<keyword evidence="5" id="KW-0788">Thiol protease</keyword>
<dbReference type="Pfam" id="PF00443">
    <property type="entry name" value="UCH"/>
    <property type="match status" value="1"/>
</dbReference>
<accession>A0A9W8AFU8</accession>
<comment type="catalytic activity">
    <reaction evidence="1 5">
        <text>Thiol-dependent hydrolysis of ester, thioester, amide, peptide and isopeptide bonds formed by the C-terminal Gly of ubiquitin (a 76-residue protein attached to proteins as an intracellular targeting signal).</text>
        <dbReference type="EC" id="3.4.19.12"/>
    </reaction>
</comment>
<evidence type="ECO:0000256" key="1">
    <source>
        <dbReference type="ARBA" id="ARBA00000707"/>
    </source>
</evidence>
<dbReference type="PROSITE" id="PS00972">
    <property type="entry name" value="USP_1"/>
    <property type="match status" value="1"/>
</dbReference>
<dbReference type="GO" id="GO:0005829">
    <property type="term" value="C:cytosol"/>
    <property type="evidence" value="ECO:0007669"/>
    <property type="project" value="TreeGrafter"/>
</dbReference>
<feature type="compositionally biased region" description="Polar residues" evidence="6">
    <location>
        <begin position="622"/>
        <end position="647"/>
    </location>
</feature>
<feature type="compositionally biased region" description="Low complexity" evidence="6">
    <location>
        <begin position="773"/>
        <end position="786"/>
    </location>
</feature>
<protein>
    <recommendedName>
        <fullName evidence="5">Ubiquitin carboxyl-terminal hydrolase</fullName>
        <ecNumber evidence="5">3.4.19.12</ecNumber>
    </recommendedName>
</protein>
<organism evidence="8 9">
    <name type="scientific">Tieghemiomyces parasiticus</name>
    <dbReference type="NCBI Taxonomy" id="78921"/>
    <lineage>
        <taxon>Eukaryota</taxon>
        <taxon>Fungi</taxon>
        <taxon>Fungi incertae sedis</taxon>
        <taxon>Zoopagomycota</taxon>
        <taxon>Kickxellomycotina</taxon>
        <taxon>Dimargaritomycetes</taxon>
        <taxon>Dimargaritales</taxon>
        <taxon>Dimargaritaceae</taxon>
        <taxon>Tieghemiomyces</taxon>
    </lineage>
</organism>
<gene>
    <name evidence="8" type="ORF">IWQ60_003286</name>
</gene>
<feature type="compositionally biased region" description="Polar residues" evidence="6">
    <location>
        <begin position="511"/>
        <end position="521"/>
    </location>
</feature>
<evidence type="ECO:0000256" key="4">
    <source>
        <dbReference type="ARBA" id="ARBA00022801"/>
    </source>
</evidence>
<evidence type="ECO:0000259" key="7">
    <source>
        <dbReference type="PROSITE" id="PS50235"/>
    </source>
</evidence>
<name>A0A9W8AFU8_9FUNG</name>
<dbReference type="AlphaFoldDB" id="A0A9W8AFU8"/>
<dbReference type="OrthoDB" id="27652at2759"/>
<dbReference type="InterPro" id="IPR050164">
    <property type="entry name" value="Peptidase_C19"/>
</dbReference>
<dbReference type="Gene3D" id="3.90.70.10">
    <property type="entry name" value="Cysteine proteinases"/>
    <property type="match status" value="1"/>
</dbReference>
<comment type="similarity">
    <text evidence="2 5">Belongs to the peptidase C19 family.</text>
</comment>
<sequence length="786" mass="84694">MKWIGMAPSHKVTEADVWPGGPERFFGLENFGNTCYCNSILQALYHCPAFRDCVLNYPQHYLKTSPPPSASTPTPPPQSTSEPSTASTLGINGHGGTVGFTRSRPPFRRLSFRGTPPGPGHPAEPRLTRSTSHYAEGLASTAEPDSHALAPHMTANAIGVPDSMFTALKDLFYALSTQKKRTGVYSPNSFIQKLRKENELFRGTMHQDAHEFLNFMLNAIVEDVGKIQSQLSSRRGSSASSTQGDTKSANSQDSAAASTPGDGKTWLHTLFEGILTNETKCLTCETVTSREESFLDLSIDIEDNSSVTSCLRQFSASEVLCQKNKFFCDECGGLQEAEKRMKVQKLPPILALHLKRFKFQERLGRNVKLSFRVLFPLELRLPNTTDQADNPDRLYTLFAVCVHIGSSPYHGHYVSVVKSHDRWILFDDDTVEIMEEDDIHKYFGDHPRAGSGYLLFYQAADLDPAALDLPHYTYPSPTNSTISVSDSNEGGTSDSPPDVHRAKTDLPAATSERSAARPTTSRPHRSGHDSPASSKRSSSLFAHRTEDMASDAIKTRSPSLAADLTPQPSLPLLDALPSAPFELPPDQPAKIPPFAAGTPFRTTPAAGLTPPLVSAKTYSHDLPSSTSAHPTPWTTQPTPFVTRSTSAHAPLPPLPRSPSRAFVKGDAGSTYLSTTGPGPTPTHEAGANTAATSPSTAPPVASATDHSSSSAPYDKVAGSALPRKGSATHTAATLPSSHPANGQSSTSPLAALSNPSSWFSRRDPSAKVKDLPSSSSKFWKPSVSKR</sequence>
<dbReference type="CDD" id="cd02663">
    <property type="entry name" value="Peptidase_C19G"/>
    <property type="match status" value="1"/>
</dbReference>
<dbReference type="PANTHER" id="PTHR24006:SF733">
    <property type="entry name" value="RE52890P"/>
    <property type="match status" value="1"/>
</dbReference>
<keyword evidence="3 5" id="KW-0645">Protease</keyword>
<feature type="compositionally biased region" description="Pro residues" evidence="6">
    <location>
        <begin position="65"/>
        <end position="78"/>
    </location>
</feature>
<dbReference type="Proteomes" id="UP001150569">
    <property type="component" value="Unassembled WGS sequence"/>
</dbReference>
<feature type="region of interest" description="Disordered" evidence="6">
    <location>
        <begin position="478"/>
        <end position="541"/>
    </location>
</feature>
<evidence type="ECO:0000313" key="9">
    <source>
        <dbReference type="Proteomes" id="UP001150569"/>
    </source>
</evidence>
<keyword evidence="5" id="KW-0833">Ubl conjugation pathway</keyword>
<dbReference type="InterPro" id="IPR001394">
    <property type="entry name" value="Peptidase_C19_UCH"/>
</dbReference>
<feature type="compositionally biased region" description="Low complexity" evidence="6">
    <location>
        <begin position="685"/>
        <end position="704"/>
    </location>
</feature>
<keyword evidence="4 5" id="KW-0378">Hydrolase</keyword>
<feature type="region of interest" description="Disordered" evidence="6">
    <location>
        <begin position="231"/>
        <end position="261"/>
    </location>
</feature>
<evidence type="ECO:0000256" key="2">
    <source>
        <dbReference type="ARBA" id="ARBA00009085"/>
    </source>
</evidence>
<feature type="compositionally biased region" description="Polar residues" evidence="6">
    <location>
        <begin position="242"/>
        <end position="257"/>
    </location>
</feature>
<keyword evidence="9" id="KW-1185">Reference proteome</keyword>
<dbReference type="PANTHER" id="PTHR24006">
    <property type="entry name" value="UBIQUITIN CARBOXYL-TERMINAL HYDROLASE"/>
    <property type="match status" value="1"/>
</dbReference>
<feature type="compositionally biased region" description="Polar residues" evidence="6">
    <location>
        <begin position="727"/>
        <end position="759"/>
    </location>
</feature>
<feature type="compositionally biased region" description="Polar residues" evidence="6">
    <location>
        <begin position="531"/>
        <end position="540"/>
    </location>
</feature>
<reference evidence="8" key="1">
    <citation type="submission" date="2022-07" db="EMBL/GenBank/DDBJ databases">
        <title>Phylogenomic reconstructions and comparative analyses of Kickxellomycotina fungi.</title>
        <authorList>
            <person name="Reynolds N.K."/>
            <person name="Stajich J.E."/>
            <person name="Barry K."/>
            <person name="Grigoriev I.V."/>
            <person name="Crous P."/>
            <person name="Smith M.E."/>
        </authorList>
    </citation>
    <scope>NUCLEOTIDE SEQUENCE</scope>
    <source>
        <strain evidence="8">RSA 861</strain>
    </source>
</reference>
<feature type="region of interest" description="Disordered" evidence="6">
    <location>
        <begin position="64"/>
        <end position="128"/>
    </location>
</feature>
<dbReference type="GO" id="GO:0016579">
    <property type="term" value="P:protein deubiquitination"/>
    <property type="evidence" value="ECO:0007669"/>
    <property type="project" value="InterPro"/>
</dbReference>
<dbReference type="EC" id="3.4.19.12" evidence="5"/>
<dbReference type="GO" id="GO:0005634">
    <property type="term" value="C:nucleus"/>
    <property type="evidence" value="ECO:0007669"/>
    <property type="project" value="TreeGrafter"/>
</dbReference>
<dbReference type="InterPro" id="IPR018200">
    <property type="entry name" value="USP_CS"/>
</dbReference>
<comment type="caution">
    <text evidence="8">The sequence shown here is derived from an EMBL/GenBank/DDBJ whole genome shotgun (WGS) entry which is preliminary data.</text>
</comment>
<proteinExistence type="inferred from homology"/>
<feature type="compositionally biased region" description="Basic and acidic residues" evidence="6">
    <location>
        <begin position="760"/>
        <end position="770"/>
    </location>
</feature>
<feature type="region of interest" description="Disordered" evidence="6">
    <location>
        <begin position="619"/>
        <end position="786"/>
    </location>
</feature>
<feature type="compositionally biased region" description="Low complexity" evidence="6">
    <location>
        <begin position="79"/>
        <end position="88"/>
    </location>
</feature>
<dbReference type="InterPro" id="IPR028889">
    <property type="entry name" value="USP"/>
</dbReference>